<dbReference type="Proteomes" id="UP001501138">
    <property type="component" value="Unassembled WGS sequence"/>
</dbReference>
<evidence type="ECO:0000313" key="3">
    <source>
        <dbReference type="EMBL" id="GAA1709393.1"/>
    </source>
</evidence>
<reference evidence="3 4" key="1">
    <citation type="journal article" date="2019" name="Int. J. Syst. Evol. Microbiol.">
        <title>The Global Catalogue of Microorganisms (GCM) 10K type strain sequencing project: providing services to taxonomists for standard genome sequencing and annotation.</title>
        <authorList>
            <consortium name="The Broad Institute Genomics Platform"/>
            <consortium name="The Broad Institute Genome Sequencing Center for Infectious Disease"/>
            <person name="Wu L."/>
            <person name="Ma J."/>
        </authorList>
    </citation>
    <scope>NUCLEOTIDE SEQUENCE [LARGE SCALE GENOMIC DNA]</scope>
    <source>
        <strain evidence="3 4">JCM 15589</strain>
    </source>
</reference>
<keyword evidence="3" id="KW-0378">Hydrolase</keyword>
<dbReference type="RefSeq" id="WP_344244767.1">
    <property type="nucleotide sequence ID" value="NZ_BAAAPM010000002.1"/>
</dbReference>
<dbReference type="PANTHER" id="PTHR43283">
    <property type="entry name" value="BETA-LACTAMASE-RELATED"/>
    <property type="match status" value="1"/>
</dbReference>
<dbReference type="Pfam" id="PF00144">
    <property type="entry name" value="Beta-lactamase"/>
    <property type="match status" value="1"/>
</dbReference>
<organism evidence="3 4">
    <name type="scientific">Isoptericola hypogeus</name>
    <dbReference type="NCBI Taxonomy" id="300179"/>
    <lineage>
        <taxon>Bacteria</taxon>
        <taxon>Bacillati</taxon>
        <taxon>Actinomycetota</taxon>
        <taxon>Actinomycetes</taxon>
        <taxon>Micrococcales</taxon>
        <taxon>Promicromonosporaceae</taxon>
        <taxon>Isoptericola</taxon>
    </lineage>
</organism>
<evidence type="ECO:0000259" key="2">
    <source>
        <dbReference type="Pfam" id="PF24491"/>
    </source>
</evidence>
<dbReference type="Gene3D" id="3.40.710.10">
    <property type="entry name" value="DD-peptidase/beta-lactamase superfamily"/>
    <property type="match status" value="1"/>
</dbReference>
<evidence type="ECO:0000313" key="4">
    <source>
        <dbReference type="Proteomes" id="UP001501138"/>
    </source>
</evidence>
<sequence length="475" mass="48999">MTAAPDRPSPLPPGTGEALSAALHDLRRARRVPALSGAVARDGVLAWADAVGDARLGHDAAPVPVTTSTAFRVGSISKPMTAVAVLRLVASGRVGLDDPVGRHLPDAPAPAATVAQHLTHTAGLPAEPPGPWWERHGAGAWEELVGSGVLPVAEPGERHHYSNVGYAVLGRLVETAHGRPWDEVLRDEVWEPLGMSGTGRVPGGATATGYAVHPHADAVLVEPVAGYGAMGPAGEVWSTPADLVAFGSWLVGAGPWADDDRALPMAWRRRMVAPRVVVDEPGAPLSAWALGVSVRRPDPVGAPGSATQTVGHGGSVPGFTATVRADAVTGDVVAVCGSSTAGFGDDAPLRDVLPPRRPVAGPVEVPDSTLALTGTWYWGPMPHVVSVRPDGLLVLRTAGDTGRGTVFARPDGAGGDWFGVEGGYWWAERLRPVGPEGGPVALDVGTFHLTRTPYDPATAVPGGVDGRGWRPVAAW</sequence>
<accession>A0ABN2IPW8</accession>
<feature type="domain" description="DUF7586" evidence="2">
    <location>
        <begin position="365"/>
        <end position="451"/>
    </location>
</feature>
<dbReference type="EMBL" id="BAAAPM010000002">
    <property type="protein sequence ID" value="GAA1709393.1"/>
    <property type="molecule type" value="Genomic_DNA"/>
</dbReference>
<protein>
    <submittedName>
        <fullName evidence="3">Serine hydrolase domain-containing protein</fullName>
    </submittedName>
</protein>
<gene>
    <name evidence="3" type="ORF">GCM10009809_02060</name>
</gene>
<evidence type="ECO:0000259" key="1">
    <source>
        <dbReference type="Pfam" id="PF00144"/>
    </source>
</evidence>
<comment type="caution">
    <text evidence="3">The sequence shown here is derived from an EMBL/GenBank/DDBJ whole genome shotgun (WGS) entry which is preliminary data.</text>
</comment>
<dbReference type="SUPFAM" id="SSF56601">
    <property type="entry name" value="beta-lactamase/transpeptidase-like"/>
    <property type="match status" value="1"/>
</dbReference>
<dbReference type="PANTHER" id="PTHR43283:SF3">
    <property type="entry name" value="BETA-LACTAMASE FAMILY PROTEIN (AFU_ORTHOLOGUE AFUA_5G07500)"/>
    <property type="match status" value="1"/>
</dbReference>
<dbReference type="InterPro" id="IPR050789">
    <property type="entry name" value="Diverse_Enzym_Activities"/>
</dbReference>
<dbReference type="InterPro" id="IPR001466">
    <property type="entry name" value="Beta-lactam-related"/>
</dbReference>
<dbReference type="InterPro" id="IPR012338">
    <property type="entry name" value="Beta-lactam/transpept-like"/>
</dbReference>
<name>A0ABN2IPW8_9MICO</name>
<feature type="domain" description="Beta-lactamase-related" evidence="1">
    <location>
        <begin position="23"/>
        <end position="339"/>
    </location>
</feature>
<keyword evidence="4" id="KW-1185">Reference proteome</keyword>
<proteinExistence type="predicted"/>
<dbReference type="InterPro" id="IPR056008">
    <property type="entry name" value="DUF7586"/>
</dbReference>
<dbReference type="Pfam" id="PF24491">
    <property type="entry name" value="DUF7586"/>
    <property type="match status" value="1"/>
</dbReference>
<dbReference type="GO" id="GO:0016787">
    <property type="term" value="F:hydrolase activity"/>
    <property type="evidence" value="ECO:0007669"/>
    <property type="project" value="UniProtKB-KW"/>
</dbReference>